<reference evidence="2 3" key="1">
    <citation type="submission" date="2012-10" db="EMBL/GenBank/DDBJ databases">
        <authorList>
            <person name="Harkins D.M."/>
            <person name="Durkin A.S."/>
            <person name="Brinkac L.M."/>
            <person name="Haft D.H."/>
            <person name="Selengut J.D."/>
            <person name="Sanka R."/>
            <person name="DePew J."/>
            <person name="Purushe J."/>
            <person name="Whelen A.C."/>
            <person name="Vinetz J.M."/>
            <person name="Sutton G.G."/>
            <person name="Nierman W.C."/>
            <person name="Fouts D.E."/>
        </authorList>
    </citation>
    <scope>NUCLEOTIDE SEQUENCE [LARGE SCALE GENOMIC DNA]</scope>
    <source>
        <strain evidence="2 3">2006001853</strain>
    </source>
</reference>
<dbReference type="EMBL" id="AFLV02000042">
    <property type="protein sequence ID" value="EKR64441.1"/>
    <property type="molecule type" value="Genomic_DNA"/>
</dbReference>
<protein>
    <submittedName>
        <fullName evidence="2">Uncharacterized protein</fullName>
    </submittedName>
</protein>
<dbReference type="AlphaFoldDB" id="A0A828Z3B2"/>
<sequence length="87" mass="10308">MNTVGNWKQDADLRNHHISRKTKKLPSNQKERRREGKESLEKSEPIQRTKRQTNFASLVLDRGQKPAEILHFVFLMQPLKTKNWGKK</sequence>
<evidence type="ECO:0000313" key="3">
    <source>
        <dbReference type="Proteomes" id="UP000001338"/>
    </source>
</evidence>
<evidence type="ECO:0000313" key="2">
    <source>
        <dbReference type="EMBL" id="EKR64441.1"/>
    </source>
</evidence>
<name>A0A828Z3B2_9LEPT</name>
<accession>A0A828Z3B2</accession>
<gene>
    <name evidence="2" type="ORF">LEP1GSC036_2243</name>
</gene>
<dbReference type="Proteomes" id="UP000001338">
    <property type="component" value="Unassembled WGS sequence"/>
</dbReference>
<comment type="caution">
    <text evidence="2">The sequence shown here is derived from an EMBL/GenBank/DDBJ whole genome shotgun (WGS) entry which is preliminary data.</text>
</comment>
<proteinExistence type="predicted"/>
<evidence type="ECO:0000256" key="1">
    <source>
        <dbReference type="SAM" id="MobiDB-lite"/>
    </source>
</evidence>
<feature type="region of interest" description="Disordered" evidence="1">
    <location>
        <begin position="1"/>
        <end position="51"/>
    </location>
</feature>
<organism evidence="2 3">
    <name type="scientific">Leptospira weilii str. 2006001853</name>
    <dbReference type="NCBI Taxonomy" id="1001589"/>
    <lineage>
        <taxon>Bacteria</taxon>
        <taxon>Pseudomonadati</taxon>
        <taxon>Spirochaetota</taxon>
        <taxon>Spirochaetia</taxon>
        <taxon>Leptospirales</taxon>
        <taxon>Leptospiraceae</taxon>
        <taxon>Leptospira</taxon>
    </lineage>
</organism>
<feature type="compositionally biased region" description="Basic and acidic residues" evidence="1">
    <location>
        <begin position="29"/>
        <end position="47"/>
    </location>
</feature>